<evidence type="ECO:0000256" key="6">
    <source>
        <dbReference type="SAM" id="Phobius"/>
    </source>
</evidence>
<dbReference type="Pfam" id="PF01226">
    <property type="entry name" value="Form_Nir_trans"/>
    <property type="match status" value="1"/>
</dbReference>
<proteinExistence type="inferred from homology"/>
<feature type="transmembrane region" description="Helical" evidence="6">
    <location>
        <begin position="183"/>
        <end position="203"/>
    </location>
</feature>
<reference evidence="7 8" key="1">
    <citation type="submission" date="2023-01" db="EMBL/GenBank/DDBJ databases">
        <authorList>
            <person name="Lee S.H."/>
            <person name="Jung H.S."/>
            <person name="Yun J.U."/>
        </authorList>
    </citation>
    <scope>NUCLEOTIDE SEQUENCE [LARGE SCALE GENOMIC DNA]</scope>
    <source>
        <strain evidence="7 8">CBA3646</strain>
    </source>
</reference>
<protein>
    <submittedName>
        <fullName evidence="7">Formate/nitrite transporter family protein</fullName>
    </submittedName>
</protein>
<keyword evidence="2 6" id="KW-0812">Transmembrane</keyword>
<organism evidence="7 8">
    <name type="scientific">Peptoniphilus equinus</name>
    <dbReference type="NCBI Taxonomy" id="3016343"/>
    <lineage>
        <taxon>Bacteria</taxon>
        <taxon>Bacillati</taxon>
        <taxon>Bacillota</taxon>
        <taxon>Tissierellia</taxon>
        <taxon>Tissierellales</taxon>
        <taxon>Peptoniphilaceae</taxon>
        <taxon>Peptoniphilus</taxon>
    </lineage>
</organism>
<dbReference type="InterPro" id="IPR000292">
    <property type="entry name" value="For/NO2_transpt"/>
</dbReference>
<feature type="transmembrane region" description="Helical" evidence="6">
    <location>
        <begin position="223"/>
        <end position="248"/>
    </location>
</feature>
<dbReference type="EMBL" id="CP115667">
    <property type="protein sequence ID" value="WBW49706.1"/>
    <property type="molecule type" value="Genomic_DNA"/>
</dbReference>
<feature type="transmembrane region" description="Helical" evidence="6">
    <location>
        <begin position="24"/>
        <end position="50"/>
    </location>
</feature>
<gene>
    <name evidence="7" type="ORF">O6R05_06805</name>
</gene>
<accession>A0ABY7QTB7</accession>
<feature type="transmembrane region" description="Helical" evidence="6">
    <location>
        <begin position="62"/>
        <end position="83"/>
    </location>
</feature>
<dbReference type="RefSeq" id="WP_271191237.1">
    <property type="nucleotide sequence ID" value="NZ_CP115667.1"/>
</dbReference>
<keyword evidence="8" id="KW-1185">Reference proteome</keyword>
<comment type="subcellular location">
    <subcellularLocation>
        <location evidence="1">Membrane</location>
        <topology evidence="1">Multi-pass membrane protein</topology>
    </subcellularLocation>
</comment>
<keyword evidence="3 6" id="KW-1133">Transmembrane helix</keyword>
<evidence type="ECO:0000256" key="4">
    <source>
        <dbReference type="ARBA" id="ARBA00023136"/>
    </source>
</evidence>
<evidence type="ECO:0000313" key="8">
    <source>
        <dbReference type="Proteomes" id="UP001210339"/>
    </source>
</evidence>
<dbReference type="InterPro" id="IPR023271">
    <property type="entry name" value="Aquaporin-like"/>
</dbReference>
<evidence type="ECO:0000313" key="7">
    <source>
        <dbReference type="EMBL" id="WBW49706.1"/>
    </source>
</evidence>
<evidence type="ECO:0000256" key="3">
    <source>
        <dbReference type="ARBA" id="ARBA00022989"/>
    </source>
</evidence>
<evidence type="ECO:0000256" key="1">
    <source>
        <dbReference type="ARBA" id="ARBA00004141"/>
    </source>
</evidence>
<keyword evidence="4 6" id="KW-0472">Membrane</keyword>
<dbReference type="InterPro" id="IPR024002">
    <property type="entry name" value="For/NO2_transpt_CS"/>
</dbReference>
<feature type="transmembrane region" description="Helical" evidence="6">
    <location>
        <begin position="104"/>
        <end position="131"/>
    </location>
</feature>
<dbReference type="PANTHER" id="PTHR30520">
    <property type="entry name" value="FORMATE TRANSPORTER-RELATED"/>
    <property type="match status" value="1"/>
</dbReference>
<dbReference type="Proteomes" id="UP001210339">
    <property type="component" value="Chromosome"/>
</dbReference>
<dbReference type="PROSITE" id="PS01006">
    <property type="entry name" value="FORMATE_NITRITE_TP_2"/>
    <property type="match status" value="1"/>
</dbReference>
<dbReference type="PANTHER" id="PTHR30520:SF8">
    <property type="entry name" value="NITRITE TRANSPORTER NIRC"/>
    <property type="match status" value="1"/>
</dbReference>
<evidence type="ECO:0000256" key="5">
    <source>
        <dbReference type="ARBA" id="ARBA00049660"/>
    </source>
</evidence>
<sequence>MYKKVTETLTAAALKKRAMFQRSLIAYLVAAAIAGAFIGFGVLTMGMSGAILGELTVPVHKIFSGLIFSMALSLVIFAGGDLFTGNILTLGTGAMNHGLSWRDALTIVATSYIGNFLGAVLLSCLFLGTGFGDSAMGEIVVGLGIAKGTQTFVPLLFKGILCNVLVCLAVYCCNKMSSESGKLIMIVWCILPFVGIGFEHSVANMTVFTLSMLLSPDVTPLMALHNLVPVTIGNIIGGFLVAGGYFYLGENEGL</sequence>
<comment type="similarity">
    <text evidence="5">Belongs to the FNT transporter (TC 1.A.16) family.</text>
</comment>
<dbReference type="Gene3D" id="1.20.1080.10">
    <property type="entry name" value="Glycerol uptake facilitator protein"/>
    <property type="match status" value="1"/>
</dbReference>
<feature type="transmembrane region" description="Helical" evidence="6">
    <location>
        <begin position="151"/>
        <end position="171"/>
    </location>
</feature>
<evidence type="ECO:0000256" key="2">
    <source>
        <dbReference type="ARBA" id="ARBA00022692"/>
    </source>
</evidence>
<name>A0ABY7QTB7_9FIRM</name>